<feature type="transmembrane region" description="Helical" evidence="7">
    <location>
        <begin position="258"/>
        <end position="279"/>
    </location>
</feature>
<reference evidence="8 10" key="2">
    <citation type="journal article" date="2013" name="Nature">
        <title>Insights into bilaterian evolution from three spiralian genomes.</title>
        <authorList>
            <person name="Simakov O."/>
            <person name="Marletaz F."/>
            <person name="Cho S.J."/>
            <person name="Edsinger-Gonzales E."/>
            <person name="Havlak P."/>
            <person name="Hellsten U."/>
            <person name="Kuo D.H."/>
            <person name="Larsson T."/>
            <person name="Lv J."/>
            <person name="Arendt D."/>
            <person name="Savage R."/>
            <person name="Osoegawa K."/>
            <person name="de Jong P."/>
            <person name="Grimwood J."/>
            <person name="Chapman J.A."/>
            <person name="Shapiro H."/>
            <person name="Aerts A."/>
            <person name="Otillar R.P."/>
            <person name="Terry A.Y."/>
            <person name="Boore J.L."/>
            <person name="Grigoriev I.V."/>
            <person name="Lindberg D.R."/>
            <person name="Seaver E.C."/>
            <person name="Weisblat D.A."/>
            <person name="Putnam N.H."/>
            <person name="Rokhsar D.S."/>
        </authorList>
    </citation>
    <scope>NUCLEOTIDE SEQUENCE</scope>
    <source>
        <strain evidence="8 10">I ESC-2004</strain>
    </source>
</reference>
<evidence type="ECO:0008006" key="11">
    <source>
        <dbReference type="Google" id="ProtNLM"/>
    </source>
</evidence>
<feature type="transmembrane region" description="Helical" evidence="7">
    <location>
        <begin position="133"/>
        <end position="152"/>
    </location>
</feature>
<dbReference type="PANTHER" id="PTHR31326">
    <property type="entry name" value="PROTEIN CLT2, CHLOROPLASTIC"/>
    <property type="match status" value="1"/>
</dbReference>
<comment type="subcellular location">
    <subcellularLocation>
        <location evidence="1">Membrane</location>
        <topology evidence="1">Multi-pass membrane protein</topology>
    </subcellularLocation>
</comment>
<dbReference type="EMBL" id="KB310369">
    <property type="protein sequence ID" value="ELT91749.1"/>
    <property type="molecule type" value="Genomic_DNA"/>
</dbReference>
<proteinExistence type="inferred from homology"/>
<keyword evidence="10" id="KW-1185">Reference proteome</keyword>
<feature type="transmembrane region" description="Helical" evidence="7">
    <location>
        <begin position="377"/>
        <end position="397"/>
    </location>
</feature>
<comment type="similarity">
    <text evidence="2">Belongs to the CRT-like transporter family.</text>
</comment>
<keyword evidence="6 7" id="KW-0472">Membrane</keyword>
<name>R7TDF0_CAPTE</name>
<evidence type="ECO:0000256" key="6">
    <source>
        <dbReference type="ARBA" id="ARBA00023136"/>
    </source>
</evidence>
<evidence type="ECO:0000256" key="7">
    <source>
        <dbReference type="SAM" id="Phobius"/>
    </source>
</evidence>
<feature type="transmembrane region" description="Helical" evidence="7">
    <location>
        <begin position="7"/>
        <end position="29"/>
    </location>
</feature>
<dbReference type="OMA" id="IASHVQY"/>
<protein>
    <recommendedName>
        <fullName evidence="11">EamA domain-containing protein</fullName>
    </recommendedName>
</protein>
<dbReference type="HOGENOM" id="CLU_056438_0_0_1"/>
<evidence type="ECO:0000256" key="3">
    <source>
        <dbReference type="ARBA" id="ARBA00022448"/>
    </source>
</evidence>
<feature type="transmembrane region" description="Helical" evidence="7">
    <location>
        <begin position="66"/>
        <end position="91"/>
    </location>
</feature>
<keyword evidence="5 7" id="KW-1133">Transmembrane helix</keyword>
<keyword evidence="4 7" id="KW-0812">Transmembrane</keyword>
<gene>
    <name evidence="8" type="ORF">CAPTEDRAFT_223164</name>
</gene>
<evidence type="ECO:0000313" key="9">
    <source>
        <dbReference type="EnsemblMetazoa" id="CapteP223164"/>
    </source>
</evidence>
<keyword evidence="3" id="KW-0813">Transport</keyword>
<evidence type="ECO:0000256" key="5">
    <source>
        <dbReference type="ARBA" id="ARBA00022989"/>
    </source>
</evidence>
<dbReference type="AlphaFoldDB" id="R7TDF0"/>
<dbReference type="OrthoDB" id="6335830at2759"/>
<dbReference type="Proteomes" id="UP000014760">
    <property type="component" value="Unassembled WGS sequence"/>
</dbReference>
<dbReference type="EMBL" id="AMQN01013652">
    <property type="status" value="NOT_ANNOTATED_CDS"/>
    <property type="molecule type" value="Genomic_DNA"/>
</dbReference>
<dbReference type="EnsemblMetazoa" id="CapteT223164">
    <property type="protein sequence ID" value="CapteP223164"/>
    <property type="gene ID" value="CapteG223164"/>
</dbReference>
<reference evidence="9" key="3">
    <citation type="submission" date="2015-06" db="UniProtKB">
        <authorList>
            <consortium name="EnsemblMetazoa"/>
        </authorList>
    </citation>
    <scope>IDENTIFICATION</scope>
</reference>
<evidence type="ECO:0000313" key="10">
    <source>
        <dbReference type="Proteomes" id="UP000014760"/>
    </source>
</evidence>
<accession>R7TDF0</accession>
<feature type="transmembrane region" description="Helical" evidence="7">
    <location>
        <begin position="299"/>
        <end position="322"/>
    </location>
</feature>
<evidence type="ECO:0000256" key="2">
    <source>
        <dbReference type="ARBA" id="ARBA00006690"/>
    </source>
</evidence>
<organism evidence="8">
    <name type="scientific">Capitella teleta</name>
    <name type="common">Polychaete worm</name>
    <dbReference type="NCBI Taxonomy" id="283909"/>
    <lineage>
        <taxon>Eukaryota</taxon>
        <taxon>Metazoa</taxon>
        <taxon>Spiralia</taxon>
        <taxon>Lophotrochozoa</taxon>
        <taxon>Annelida</taxon>
        <taxon>Polychaeta</taxon>
        <taxon>Sedentaria</taxon>
        <taxon>Scolecida</taxon>
        <taxon>Capitellidae</taxon>
        <taxon>Capitella</taxon>
    </lineage>
</organism>
<dbReference type="PANTHER" id="PTHR31326:SF1">
    <property type="entry name" value="PROTEIN CLT2, CHLOROPLASTIC"/>
    <property type="match status" value="1"/>
</dbReference>
<evidence type="ECO:0000256" key="1">
    <source>
        <dbReference type="ARBA" id="ARBA00004141"/>
    </source>
</evidence>
<dbReference type="GO" id="GO:0016020">
    <property type="term" value="C:membrane"/>
    <property type="evidence" value="ECO:0007669"/>
    <property type="project" value="UniProtKB-SubCell"/>
</dbReference>
<evidence type="ECO:0000256" key="4">
    <source>
        <dbReference type="ARBA" id="ARBA00022692"/>
    </source>
</evidence>
<evidence type="ECO:0000313" key="8">
    <source>
        <dbReference type="EMBL" id="ELT91749.1"/>
    </source>
</evidence>
<dbReference type="Pfam" id="PF08627">
    <property type="entry name" value="CRT-like"/>
    <property type="match status" value="1"/>
</dbReference>
<sequence length="421" mass="47200">MSSRFYAYLFAFILVITRICTYLFTPLLLDSIEPTSTVLTNISGPNDSHNVPFEPSRPAWQNIDPLVQITISMGIDSVLFGAMLLVVLVFFPGQITTRERGFPKRYLVLVGVSQSVSALLYQYSSPGERTAPYLQSFLGNFSIPMVFLLRFLLLKRRPTLRKGLCALAITTAGMAALIPTMFPQLEDSSSRHREGGASGAWAIIWPVIYIISSAPHGISNIALEKSMKYQSRTTVQNRDNTEEIDVDDDEEKVERLNIIYTLFFTFTSTFLGTAALFWVDFIPGFGMQKNLSNFLPQVAFNFRCIFGLSDVCGAVSISLAWCRMATKTTSFVMAALVVRYSEGANFYILISAVASPICFTFWTLFDEHPFRWKPEVHLSTWLSIVAISIMIPAIVAYERGPPEIISSREDESEEDLQPIIT</sequence>
<dbReference type="InterPro" id="IPR013936">
    <property type="entry name" value="CRT-like"/>
</dbReference>
<feature type="transmembrane region" description="Helical" evidence="7">
    <location>
        <begin position="164"/>
        <end position="182"/>
    </location>
</feature>
<feature type="transmembrane region" description="Helical" evidence="7">
    <location>
        <begin position="343"/>
        <end position="365"/>
    </location>
</feature>
<reference evidence="10" key="1">
    <citation type="submission" date="2012-12" db="EMBL/GenBank/DDBJ databases">
        <authorList>
            <person name="Hellsten U."/>
            <person name="Grimwood J."/>
            <person name="Chapman J.A."/>
            <person name="Shapiro H."/>
            <person name="Aerts A."/>
            <person name="Otillar R.P."/>
            <person name="Terry A.Y."/>
            <person name="Boore J.L."/>
            <person name="Simakov O."/>
            <person name="Marletaz F."/>
            <person name="Cho S.-J."/>
            <person name="Edsinger-Gonzales E."/>
            <person name="Havlak P."/>
            <person name="Kuo D.-H."/>
            <person name="Larsson T."/>
            <person name="Lv J."/>
            <person name="Arendt D."/>
            <person name="Savage R."/>
            <person name="Osoegawa K."/>
            <person name="de Jong P."/>
            <person name="Lindberg D.R."/>
            <person name="Seaver E.C."/>
            <person name="Weisblat D.A."/>
            <person name="Putnam N.H."/>
            <person name="Grigoriev I.V."/>
            <person name="Rokhsar D.S."/>
        </authorList>
    </citation>
    <scope>NUCLEOTIDE SEQUENCE</scope>
    <source>
        <strain evidence="10">I ESC-2004</strain>
    </source>
</reference>
<feature type="transmembrane region" description="Helical" evidence="7">
    <location>
        <begin position="202"/>
        <end position="223"/>
    </location>
</feature>
<feature type="transmembrane region" description="Helical" evidence="7">
    <location>
        <begin position="103"/>
        <end position="121"/>
    </location>
</feature>